<name>A0A8H4X9G7_9HYPO</name>
<dbReference type="Proteomes" id="UP000622797">
    <property type="component" value="Unassembled WGS sequence"/>
</dbReference>
<protein>
    <submittedName>
        <fullName evidence="2">Uncharacterized protein</fullName>
    </submittedName>
</protein>
<evidence type="ECO:0000313" key="3">
    <source>
        <dbReference type="Proteomes" id="UP000622797"/>
    </source>
</evidence>
<accession>A0A8H4X9G7</accession>
<reference evidence="2" key="1">
    <citation type="journal article" date="2020" name="BMC Genomics">
        <title>Correction to: Identification and distribution of gene clusters required for synthesis of sphingolipid metabolism inhibitors in diverse species of the filamentous fungus Fusarium.</title>
        <authorList>
            <person name="Kim H.S."/>
            <person name="Lohmar J.M."/>
            <person name="Busman M."/>
            <person name="Brown D.W."/>
            <person name="Naumann T.A."/>
            <person name="Divon H.H."/>
            <person name="Lysoe E."/>
            <person name="Uhlig S."/>
            <person name="Proctor R.H."/>
        </authorList>
    </citation>
    <scope>NUCLEOTIDE SEQUENCE</scope>
    <source>
        <strain evidence="2">NRRL 20472</strain>
    </source>
</reference>
<dbReference type="AlphaFoldDB" id="A0A8H4X9G7"/>
<dbReference type="OrthoDB" id="4387630at2759"/>
<keyword evidence="3" id="KW-1185">Reference proteome</keyword>
<feature type="chain" id="PRO_5034568194" evidence="1">
    <location>
        <begin position="23"/>
        <end position="166"/>
    </location>
</feature>
<gene>
    <name evidence="2" type="ORF">FSARC_5467</name>
</gene>
<evidence type="ECO:0000256" key="1">
    <source>
        <dbReference type="SAM" id="SignalP"/>
    </source>
</evidence>
<proteinExistence type="predicted"/>
<reference evidence="2" key="2">
    <citation type="submission" date="2020-05" db="EMBL/GenBank/DDBJ databases">
        <authorList>
            <person name="Kim H.-S."/>
            <person name="Proctor R.H."/>
            <person name="Brown D.W."/>
        </authorList>
    </citation>
    <scope>NUCLEOTIDE SEQUENCE</scope>
    <source>
        <strain evidence="2">NRRL 20472</strain>
    </source>
</reference>
<evidence type="ECO:0000313" key="2">
    <source>
        <dbReference type="EMBL" id="KAF4966903.1"/>
    </source>
</evidence>
<comment type="caution">
    <text evidence="2">The sequence shown here is derived from an EMBL/GenBank/DDBJ whole genome shotgun (WGS) entry which is preliminary data.</text>
</comment>
<keyword evidence="1" id="KW-0732">Signal</keyword>
<feature type="signal peptide" evidence="1">
    <location>
        <begin position="1"/>
        <end position="22"/>
    </location>
</feature>
<sequence>MPSPRTIFFSLLAASFSSTAVAEHLRAVWSSGGFSTVSGPSGNENGHYTGFAILNDDGVAIYTKAYPDDHAPCYSTGSGREFTLGNDPCWNQVRKFRCRCGLGGNPEACEVKDKDGNSLGTSEGKTDTTFIGIAIAQDATCVVEFDTEDGEVCPKDEENNLGVTEG</sequence>
<organism evidence="2 3">
    <name type="scientific">Fusarium sarcochroum</name>
    <dbReference type="NCBI Taxonomy" id="1208366"/>
    <lineage>
        <taxon>Eukaryota</taxon>
        <taxon>Fungi</taxon>
        <taxon>Dikarya</taxon>
        <taxon>Ascomycota</taxon>
        <taxon>Pezizomycotina</taxon>
        <taxon>Sordariomycetes</taxon>
        <taxon>Hypocreomycetidae</taxon>
        <taxon>Hypocreales</taxon>
        <taxon>Nectriaceae</taxon>
        <taxon>Fusarium</taxon>
        <taxon>Fusarium lateritium species complex</taxon>
    </lineage>
</organism>
<dbReference type="EMBL" id="JABEXW010000264">
    <property type="protein sequence ID" value="KAF4966903.1"/>
    <property type="molecule type" value="Genomic_DNA"/>
</dbReference>